<proteinExistence type="predicted"/>
<organism evidence="4">
    <name type="scientific">Tanacetum cinerariifolium</name>
    <name type="common">Dalmatian daisy</name>
    <name type="synonym">Chrysanthemum cinerariifolium</name>
    <dbReference type="NCBI Taxonomy" id="118510"/>
    <lineage>
        <taxon>Eukaryota</taxon>
        <taxon>Viridiplantae</taxon>
        <taxon>Streptophyta</taxon>
        <taxon>Embryophyta</taxon>
        <taxon>Tracheophyta</taxon>
        <taxon>Spermatophyta</taxon>
        <taxon>Magnoliopsida</taxon>
        <taxon>eudicotyledons</taxon>
        <taxon>Gunneridae</taxon>
        <taxon>Pentapetalae</taxon>
        <taxon>asterids</taxon>
        <taxon>campanulids</taxon>
        <taxon>Asterales</taxon>
        <taxon>Asteraceae</taxon>
        <taxon>Asteroideae</taxon>
        <taxon>Anthemideae</taxon>
        <taxon>Anthemidinae</taxon>
        <taxon>Tanacetum</taxon>
    </lineage>
</organism>
<dbReference type="SUPFAM" id="SSF53098">
    <property type="entry name" value="Ribonuclease H-like"/>
    <property type="match status" value="1"/>
</dbReference>
<feature type="region of interest" description="Disordered" evidence="1">
    <location>
        <begin position="1064"/>
        <end position="1084"/>
    </location>
</feature>
<dbReference type="InterPro" id="IPR043502">
    <property type="entry name" value="DNA/RNA_pol_sf"/>
</dbReference>
<dbReference type="Pfam" id="PF07727">
    <property type="entry name" value="RVT_2"/>
    <property type="match status" value="1"/>
</dbReference>
<evidence type="ECO:0000256" key="1">
    <source>
        <dbReference type="SAM" id="MobiDB-lite"/>
    </source>
</evidence>
<accession>A0A6L2JEN9</accession>
<name>A0A6L2JEN9_TANCI</name>
<evidence type="ECO:0000259" key="2">
    <source>
        <dbReference type="Pfam" id="PF07727"/>
    </source>
</evidence>
<dbReference type="InterPro" id="IPR013103">
    <property type="entry name" value="RVT_2"/>
</dbReference>
<dbReference type="AlphaFoldDB" id="A0A6L2JEN9"/>
<feature type="domain" description="Retroviral polymerase SH3-like" evidence="3">
    <location>
        <begin position="1015"/>
        <end position="1058"/>
    </location>
</feature>
<feature type="region of interest" description="Disordered" evidence="1">
    <location>
        <begin position="248"/>
        <end position="269"/>
    </location>
</feature>
<comment type="caution">
    <text evidence="4">The sequence shown here is derived from an EMBL/GenBank/DDBJ whole genome shotgun (WGS) entry which is preliminary data.</text>
</comment>
<dbReference type="InterPro" id="IPR012337">
    <property type="entry name" value="RNaseH-like_sf"/>
</dbReference>
<dbReference type="PANTHER" id="PTHR11439:SF495">
    <property type="entry name" value="REVERSE TRANSCRIPTASE, RNA-DEPENDENT DNA POLYMERASE-RELATED"/>
    <property type="match status" value="1"/>
</dbReference>
<dbReference type="PANTHER" id="PTHR11439">
    <property type="entry name" value="GAG-POL-RELATED RETROTRANSPOSON"/>
    <property type="match status" value="1"/>
</dbReference>
<protein>
    <submittedName>
        <fullName evidence="4">Copia protein</fullName>
    </submittedName>
</protein>
<evidence type="ECO:0000259" key="3">
    <source>
        <dbReference type="Pfam" id="PF25597"/>
    </source>
</evidence>
<feature type="compositionally biased region" description="Basic and acidic residues" evidence="1">
    <location>
        <begin position="886"/>
        <end position="906"/>
    </location>
</feature>
<gene>
    <name evidence="4" type="ORF">Tci_007207</name>
</gene>
<dbReference type="SUPFAM" id="SSF56672">
    <property type="entry name" value="DNA/RNA polymerases"/>
    <property type="match status" value="1"/>
</dbReference>
<feature type="region of interest" description="Disordered" evidence="1">
    <location>
        <begin position="886"/>
        <end position="909"/>
    </location>
</feature>
<dbReference type="InterPro" id="IPR057670">
    <property type="entry name" value="SH3_retrovirus"/>
</dbReference>
<reference evidence="4" key="1">
    <citation type="journal article" date="2019" name="Sci. Rep.">
        <title>Draft genome of Tanacetum cinerariifolium, the natural source of mosquito coil.</title>
        <authorList>
            <person name="Yamashiro T."/>
            <person name="Shiraishi A."/>
            <person name="Satake H."/>
            <person name="Nakayama K."/>
        </authorList>
    </citation>
    <scope>NUCLEOTIDE SEQUENCE</scope>
</reference>
<dbReference type="CDD" id="cd09272">
    <property type="entry name" value="RNase_HI_RT_Ty1"/>
    <property type="match status" value="1"/>
</dbReference>
<evidence type="ECO:0000313" key="4">
    <source>
        <dbReference type="EMBL" id="GEU35229.1"/>
    </source>
</evidence>
<feature type="domain" description="Reverse transcriptase Ty1/copia-type" evidence="2">
    <location>
        <begin position="389"/>
        <end position="461"/>
    </location>
</feature>
<dbReference type="Pfam" id="PF25597">
    <property type="entry name" value="SH3_retrovirus"/>
    <property type="match status" value="1"/>
</dbReference>
<sequence length="1134" mass="128590">MALSYLNPSYLKKAQLKQQSLYNGNLLLEEHDPPALYDSEETLELAQESRDKMRFLKKEIKLANYAKINHLLGVFVPQTTKSKEELFLSNVSNMVTVSKTISIPNEDLSDDTSLSVARKFLNEVKSPLVTLQRVVKQKMTLEVHNWLYSPYKEVPSDLQTELDRTKEKLELRIIKKEKEYAVLWNNCHLKTTYKNLFDSITSNRAHAKLYDHIYENAQLRAWVFENTSESIKNTLGISVTPHVDKPKLSDVTPHSKKLHASTPSHSIPQPREFNVVKHRNGNGSSNMVTASSTGVYNRRTKKIMEMMNVTFDELSTKAFEQNSLRSSKPSERDLDILFEPLHNEYLGGRPSEAPRTIPVSPVSLILIIQAMSTNSKGTVWVKESTESMVYVDDIIFGSTNPRYATLFSDLMKSRFEMMMMGEMMFFLGLQVNQSPSGIFINQSNYVNEIFKKYGLNTCNIIGTLIDIKDKLDLDQIETPVDATKYHSMIGALMYLTSSRLNIVHATCDSGFELTGFSNADYAGCKDTFKSTSGGAQFLGQKLVSWSSKKQDYTSLSTAKSEYVSLSACCAQVLWMRTQLTNYGYHFDKIPIYYDTKSAIAISCNPVQHSKTKHIAVRYHFIKEHVEKGTIELYFVKTDYQLADIFTKALLVDTFNYLVRLLRMRSLCPQELDRLAKLHANSWQWEHPPLAVRTYTASGNSLLEVGMPCAFYSQHLITCRSLRIRRILKDGGEAAIKGDTLQGSVELQRATKTRIKKAQEGMCLLKHLLLRYWFHGLGGYDWNDQAEDGSTNFALMAYSSTSSNSEVSTDSNYSSSCLENVKILKEQNEQLLKDLRISKINAITYKTGLGYNAVPPPYTGNFLPLKPYLSGLEEFVNEPIVNEPTVKKPAVETSKAKANADKPKDGNPEIDLQDKGVINSGCSRYMTGKMSYLTYYKEIDRGYVAFEDHKVKVIRCDNGTEFKNREMNQYCEMKEAVNTACYVQNRVLVVKPHNKIPYELFHGRTPVLSLMRPSGCSVTILNTKDHLGKFNGKADEGFFVRYSLNSKAFRVFNKRTRIVGENLHISDDGKNVDEDPRQESECKDQEKEDNINITNNVNVAGTNGVNAIRANTNNQLPFDPEMPNLGDISTFNFSN</sequence>
<dbReference type="EMBL" id="BKCJ010000667">
    <property type="protein sequence ID" value="GEU35229.1"/>
    <property type="molecule type" value="Genomic_DNA"/>
</dbReference>